<evidence type="ECO:0000256" key="6">
    <source>
        <dbReference type="SAM" id="MobiDB-lite"/>
    </source>
</evidence>
<dbReference type="GO" id="GO:0007165">
    <property type="term" value="P:signal transduction"/>
    <property type="evidence" value="ECO:0007669"/>
    <property type="project" value="TreeGrafter"/>
</dbReference>
<dbReference type="SMART" id="SM00245">
    <property type="entry name" value="TSPc"/>
    <property type="match status" value="1"/>
</dbReference>
<feature type="chain" id="PRO_5015888966" evidence="7">
    <location>
        <begin position="31"/>
        <end position="463"/>
    </location>
</feature>
<dbReference type="InterPro" id="IPR055210">
    <property type="entry name" value="CtpA/B_N"/>
</dbReference>
<dbReference type="Gene3D" id="3.90.226.10">
    <property type="entry name" value="2-enoyl-CoA Hydratase, Chain A, domain 1"/>
    <property type="match status" value="1"/>
</dbReference>
<dbReference type="AlphaFoldDB" id="A0A2W4YYL2"/>
<dbReference type="PANTHER" id="PTHR32060:SF30">
    <property type="entry name" value="CARBOXY-TERMINAL PROCESSING PROTEASE CTPA"/>
    <property type="match status" value="1"/>
</dbReference>
<dbReference type="InterPro" id="IPR004447">
    <property type="entry name" value="Peptidase_S41A"/>
</dbReference>
<gene>
    <name evidence="9" type="ORF">DI640_07700</name>
</gene>
<dbReference type="Pfam" id="PF13180">
    <property type="entry name" value="PDZ_2"/>
    <property type="match status" value="1"/>
</dbReference>
<dbReference type="InterPro" id="IPR001478">
    <property type="entry name" value="PDZ"/>
</dbReference>
<reference evidence="9 10" key="1">
    <citation type="submission" date="2017-08" db="EMBL/GenBank/DDBJ databases">
        <title>Infants hospitalized years apart are colonized by the same room-sourced microbial strains.</title>
        <authorList>
            <person name="Brooks B."/>
            <person name="Olm M.R."/>
            <person name="Firek B.A."/>
            <person name="Baker R."/>
            <person name="Thomas B.C."/>
            <person name="Morowitz M.J."/>
            <person name="Banfield J.F."/>
        </authorList>
    </citation>
    <scope>NUCLEOTIDE SEQUENCE [LARGE SCALE GENOMIC DNA]</scope>
    <source>
        <strain evidence="9">S2_018_000_R3_119</strain>
    </source>
</reference>
<evidence type="ECO:0000256" key="7">
    <source>
        <dbReference type="SAM" id="SignalP"/>
    </source>
</evidence>
<dbReference type="GO" id="GO:0004175">
    <property type="term" value="F:endopeptidase activity"/>
    <property type="evidence" value="ECO:0007669"/>
    <property type="project" value="TreeGrafter"/>
</dbReference>
<dbReference type="Gene3D" id="3.30.750.44">
    <property type="match status" value="1"/>
</dbReference>
<keyword evidence="4 5" id="KW-0720">Serine protease</keyword>
<proteinExistence type="inferred from homology"/>
<keyword evidence="7" id="KW-0732">Signal</keyword>
<dbReference type="InterPro" id="IPR029045">
    <property type="entry name" value="ClpP/crotonase-like_dom_sf"/>
</dbReference>
<dbReference type="PROSITE" id="PS50106">
    <property type="entry name" value="PDZ"/>
    <property type="match status" value="1"/>
</dbReference>
<comment type="caution">
    <text evidence="9">The sequence shown here is derived from an EMBL/GenBank/DDBJ whole genome shotgun (WGS) entry which is preliminary data.</text>
</comment>
<evidence type="ECO:0000256" key="5">
    <source>
        <dbReference type="RuleBase" id="RU004404"/>
    </source>
</evidence>
<keyword evidence="3 5" id="KW-0378">Hydrolase</keyword>
<evidence type="ECO:0000313" key="10">
    <source>
        <dbReference type="Proteomes" id="UP000249555"/>
    </source>
</evidence>
<accession>A0A2W4YYL2</accession>
<comment type="similarity">
    <text evidence="1 5">Belongs to the peptidase S41A family.</text>
</comment>
<dbReference type="InterPro" id="IPR005151">
    <property type="entry name" value="Tail-specific_protease"/>
</dbReference>
<dbReference type="SMART" id="SM00228">
    <property type="entry name" value="PDZ"/>
    <property type="match status" value="1"/>
</dbReference>
<evidence type="ECO:0000256" key="2">
    <source>
        <dbReference type="ARBA" id="ARBA00022670"/>
    </source>
</evidence>
<dbReference type="GO" id="GO:0008236">
    <property type="term" value="F:serine-type peptidase activity"/>
    <property type="evidence" value="ECO:0007669"/>
    <property type="project" value="UniProtKB-KW"/>
</dbReference>
<dbReference type="CDD" id="cd06782">
    <property type="entry name" value="cpPDZ_CPP-like"/>
    <property type="match status" value="1"/>
</dbReference>
<dbReference type="Gene3D" id="2.30.42.10">
    <property type="match status" value="1"/>
</dbReference>
<dbReference type="Proteomes" id="UP000249555">
    <property type="component" value="Unassembled WGS sequence"/>
</dbReference>
<evidence type="ECO:0000256" key="1">
    <source>
        <dbReference type="ARBA" id="ARBA00009179"/>
    </source>
</evidence>
<dbReference type="SUPFAM" id="SSF52096">
    <property type="entry name" value="ClpP/crotonase"/>
    <property type="match status" value="1"/>
</dbReference>
<dbReference type="SUPFAM" id="SSF50156">
    <property type="entry name" value="PDZ domain-like"/>
    <property type="match status" value="1"/>
</dbReference>
<dbReference type="Pfam" id="PF03572">
    <property type="entry name" value="Peptidase_S41"/>
    <property type="match status" value="1"/>
</dbReference>
<protein>
    <submittedName>
        <fullName evidence="9">Peptidase S41</fullName>
    </submittedName>
</protein>
<keyword evidence="2 5" id="KW-0645">Protease</keyword>
<feature type="region of interest" description="Disordered" evidence="6">
    <location>
        <begin position="440"/>
        <end position="463"/>
    </location>
</feature>
<evidence type="ECO:0000256" key="3">
    <source>
        <dbReference type="ARBA" id="ARBA00022801"/>
    </source>
</evidence>
<evidence type="ECO:0000313" key="9">
    <source>
        <dbReference type="EMBL" id="PZO74247.1"/>
    </source>
</evidence>
<evidence type="ECO:0000256" key="4">
    <source>
        <dbReference type="ARBA" id="ARBA00022825"/>
    </source>
</evidence>
<organism evidence="9 10">
    <name type="scientific">Sphingomonas taxi</name>
    <dbReference type="NCBI Taxonomy" id="1549858"/>
    <lineage>
        <taxon>Bacteria</taxon>
        <taxon>Pseudomonadati</taxon>
        <taxon>Pseudomonadota</taxon>
        <taxon>Alphaproteobacteria</taxon>
        <taxon>Sphingomonadales</taxon>
        <taxon>Sphingomonadaceae</taxon>
        <taxon>Sphingomonas</taxon>
    </lineage>
</organism>
<sequence>MPRPIRAPMLTATAIVGALTLIPLATSAMAAVDTDTYREFDQFLDVFNRVKAEYVDKVDDKTLIKGAIQGMLASLDPHSSYVDALDYENLRIMTEGNYGGLGLTVQMEDGAIKVVSPQEDSPAARAGVKSGDYITHIDGKLIYGDSLDEAVGKMRGKPGSKITLGLVRPGRDKPLDVTMMREIIVQKPVKWEVRGDVGYININTFSENTGADTRAAIMAIDKSLGHRPLGYVVDLRENGGGLLTQAIEVSDAFLDHGEIVSQRGREKTDIERYYAKPGDDAHGLPVVVLTDPGTASASEIVAGALQDHHRALIMGERSFGKGSVQTVLQLGPETALRLTTARYFTPSGRSVQEGGIEPDIKVPQLTDPDYKSRPVFREADLRKHLINEVKADNAVLEEDTKTDPRFSQTPDQLKKQGIDDFQLYYALKTVARLGGPVQVAAATKPRPIKPDPTAPDAVKAPTK</sequence>
<dbReference type="FunFam" id="2.30.42.10:FF:000063">
    <property type="entry name" value="Peptidase, S41 family"/>
    <property type="match status" value="1"/>
</dbReference>
<dbReference type="NCBIfam" id="TIGR00225">
    <property type="entry name" value="prc"/>
    <property type="match status" value="1"/>
</dbReference>
<evidence type="ECO:0000259" key="8">
    <source>
        <dbReference type="PROSITE" id="PS50106"/>
    </source>
</evidence>
<dbReference type="InterPro" id="IPR036034">
    <property type="entry name" value="PDZ_sf"/>
</dbReference>
<dbReference type="EMBL" id="QFMX01000006">
    <property type="protein sequence ID" value="PZO74247.1"/>
    <property type="molecule type" value="Genomic_DNA"/>
</dbReference>
<dbReference type="CDD" id="cd07560">
    <property type="entry name" value="Peptidase_S41_CPP"/>
    <property type="match status" value="1"/>
</dbReference>
<dbReference type="GO" id="GO:0006508">
    <property type="term" value="P:proteolysis"/>
    <property type="evidence" value="ECO:0007669"/>
    <property type="project" value="UniProtKB-KW"/>
</dbReference>
<feature type="domain" description="PDZ" evidence="8">
    <location>
        <begin position="90"/>
        <end position="155"/>
    </location>
</feature>
<feature type="signal peptide" evidence="7">
    <location>
        <begin position="1"/>
        <end position="30"/>
    </location>
</feature>
<dbReference type="PANTHER" id="PTHR32060">
    <property type="entry name" value="TAIL-SPECIFIC PROTEASE"/>
    <property type="match status" value="1"/>
</dbReference>
<dbReference type="GO" id="GO:0030288">
    <property type="term" value="C:outer membrane-bounded periplasmic space"/>
    <property type="evidence" value="ECO:0007669"/>
    <property type="project" value="TreeGrafter"/>
</dbReference>
<name>A0A2W4YYL2_9SPHN</name>
<dbReference type="Pfam" id="PF22694">
    <property type="entry name" value="CtpB_N-like"/>
    <property type="match status" value="1"/>
</dbReference>